<evidence type="ECO:0000313" key="2">
    <source>
        <dbReference type="EMBL" id="QSE98034.1"/>
    </source>
</evidence>
<name>A0A975A142_9BACT</name>
<keyword evidence="3" id="KW-1185">Reference proteome</keyword>
<accession>A0A975A142</accession>
<dbReference type="KEGG" id="fuv:JR347_02835"/>
<keyword evidence="1" id="KW-0472">Membrane</keyword>
<evidence type="ECO:0000256" key="1">
    <source>
        <dbReference type="SAM" id="Phobius"/>
    </source>
</evidence>
<keyword evidence="1" id="KW-0812">Transmembrane</keyword>
<reference evidence="2" key="1">
    <citation type="submission" date="2021-02" db="EMBL/GenBank/DDBJ databases">
        <title>Fulvivirga sp. S481 isolated from sea water.</title>
        <authorList>
            <person name="Bae S.S."/>
            <person name="Baek K."/>
        </authorList>
    </citation>
    <scope>NUCLEOTIDE SEQUENCE</scope>
    <source>
        <strain evidence="2">S481</strain>
    </source>
</reference>
<protein>
    <submittedName>
        <fullName evidence="2">Uncharacterized protein</fullName>
    </submittedName>
</protein>
<evidence type="ECO:0000313" key="3">
    <source>
        <dbReference type="Proteomes" id="UP000662783"/>
    </source>
</evidence>
<feature type="transmembrane region" description="Helical" evidence="1">
    <location>
        <begin position="86"/>
        <end position="103"/>
    </location>
</feature>
<dbReference type="Proteomes" id="UP000662783">
    <property type="component" value="Chromosome"/>
</dbReference>
<dbReference type="AlphaFoldDB" id="A0A975A142"/>
<dbReference type="EMBL" id="CP070608">
    <property type="protein sequence ID" value="QSE98034.1"/>
    <property type="molecule type" value="Genomic_DNA"/>
</dbReference>
<gene>
    <name evidence="2" type="ORF">JR347_02835</name>
</gene>
<proteinExistence type="predicted"/>
<keyword evidence="1" id="KW-1133">Transmembrane helix</keyword>
<sequence length="104" mass="12488">MEVVLLFLTLFVITVFFRKIILHYKLLRINKEGKLNPNEDYFLTYMFTNKHFDLKIKCNTVGLLVEYYADEDRIQLKNRINKTLRLFYSGLIALLVAIVFYQLM</sequence>
<organism evidence="2 3">
    <name type="scientific">Fulvivirga lutea</name>
    <dbReference type="NCBI Taxonomy" id="2810512"/>
    <lineage>
        <taxon>Bacteria</taxon>
        <taxon>Pseudomonadati</taxon>
        <taxon>Bacteroidota</taxon>
        <taxon>Cytophagia</taxon>
        <taxon>Cytophagales</taxon>
        <taxon>Fulvivirgaceae</taxon>
        <taxon>Fulvivirga</taxon>
    </lineage>
</organism>
<dbReference type="RefSeq" id="WP_205722542.1">
    <property type="nucleotide sequence ID" value="NZ_CP070608.1"/>
</dbReference>
<feature type="transmembrane region" description="Helical" evidence="1">
    <location>
        <begin position="6"/>
        <end position="24"/>
    </location>
</feature>